<dbReference type="STRING" id="999627.SAMN05216236_1565"/>
<gene>
    <name evidence="2" type="ORF">SAMN05216236_1565</name>
</gene>
<dbReference type="PANTHER" id="PTHR33490">
    <property type="entry name" value="BLR5614 PROTEIN-RELATED"/>
    <property type="match status" value="1"/>
</dbReference>
<evidence type="ECO:0000313" key="2">
    <source>
        <dbReference type="EMBL" id="SFU21055.1"/>
    </source>
</evidence>
<dbReference type="InterPro" id="IPR002931">
    <property type="entry name" value="Transglutaminase-like"/>
</dbReference>
<feature type="domain" description="Transglutaminase-like" evidence="1">
    <location>
        <begin position="62"/>
        <end position="136"/>
    </location>
</feature>
<dbReference type="SMART" id="SM00460">
    <property type="entry name" value="TGc"/>
    <property type="match status" value="1"/>
</dbReference>
<evidence type="ECO:0000313" key="3">
    <source>
        <dbReference type="Proteomes" id="UP000182466"/>
    </source>
</evidence>
<accession>A0A1I7EB07</accession>
<reference evidence="2 3" key="1">
    <citation type="submission" date="2016-10" db="EMBL/GenBank/DDBJ databases">
        <authorList>
            <person name="de Groot N.N."/>
        </authorList>
    </citation>
    <scope>NUCLEOTIDE SEQUENCE [LARGE SCALE GENOMIC DNA]</scope>
    <source>
        <strain evidence="2 3">CGMCC 1.10959</strain>
    </source>
</reference>
<proteinExistence type="predicted"/>
<dbReference type="InterPro" id="IPR038765">
    <property type="entry name" value="Papain-like_cys_pep_sf"/>
</dbReference>
<evidence type="ECO:0000259" key="1">
    <source>
        <dbReference type="SMART" id="SM00460"/>
    </source>
</evidence>
<dbReference type="Pfam" id="PF01841">
    <property type="entry name" value="Transglut_core"/>
    <property type="match status" value="1"/>
</dbReference>
<dbReference type="AlphaFoldDB" id="A0A1I7EB07"/>
<name>A0A1I7EB07_9RHOB</name>
<organism evidence="2 3">
    <name type="scientific">Sedimentitalea nanhaiensis</name>
    <dbReference type="NCBI Taxonomy" id="999627"/>
    <lineage>
        <taxon>Bacteria</taxon>
        <taxon>Pseudomonadati</taxon>
        <taxon>Pseudomonadota</taxon>
        <taxon>Alphaproteobacteria</taxon>
        <taxon>Rhodobacterales</taxon>
        <taxon>Paracoccaceae</taxon>
        <taxon>Sedimentitalea</taxon>
    </lineage>
</organism>
<dbReference type="EMBL" id="FPAW01000056">
    <property type="protein sequence ID" value="SFU21055.1"/>
    <property type="molecule type" value="Genomic_DNA"/>
</dbReference>
<dbReference type="Proteomes" id="UP000182466">
    <property type="component" value="Unassembled WGS sequence"/>
</dbReference>
<sequence>MYVLQMELLADHAHPLVKDTAIRLTQAETTLRGKLEQLFLFVRDDIQFAFPDGGDFVKASDTIRLGYGQCNTKATLLLAFCKAVGIPARIHFSLITKNIQRGFFTGIAYWLIPKEISHSWIEVKVEGTWRRIDTFINDLPLFTAAKAKIIRCGWSVGYSVALKDGDASADFDLDHEAFQQMAAVTDDHGTWDDPSAYYESAKYKNRPDGIRMWFYRHMIGGINRRVERLRHENNCVSDT</sequence>
<keyword evidence="3" id="KW-1185">Reference proteome</keyword>
<dbReference type="Gene3D" id="3.10.620.30">
    <property type="match status" value="1"/>
</dbReference>
<dbReference type="SUPFAM" id="SSF54001">
    <property type="entry name" value="Cysteine proteinases"/>
    <property type="match status" value="1"/>
</dbReference>
<protein>
    <submittedName>
        <fullName evidence="2">Transglutaminase-like superfamily protein</fullName>
    </submittedName>
</protein>
<dbReference type="PANTHER" id="PTHR33490:SF3">
    <property type="entry name" value="CONSERVED INTEGRAL MEMBRANE PROTEIN"/>
    <property type="match status" value="1"/>
</dbReference>